<gene>
    <name evidence="2" type="ORF">H4C15_05000</name>
</gene>
<organism evidence="2 3">
    <name type="scientific">Pseudomonas juntendi</name>
    <dbReference type="NCBI Taxonomy" id="2666183"/>
    <lineage>
        <taxon>Bacteria</taxon>
        <taxon>Pseudomonadati</taxon>
        <taxon>Pseudomonadota</taxon>
        <taxon>Gammaproteobacteria</taxon>
        <taxon>Pseudomonadales</taxon>
        <taxon>Pseudomonadaceae</taxon>
        <taxon>Pseudomonas</taxon>
    </lineage>
</organism>
<dbReference type="Proteomes" id="UP000577346">
    <property type="component" value="Unassembled WGS sequence"/>
</dbReference>
<evidence type="ECO:0000313" key="3">
    <source>
        <dbReference type="Proteomes" id="UP000577346"/>
    </source>
</evidence>
<evidence type="ECO:0000256" key="1">
    <source>
        <dbReference type="SAM" id="Coils"/>
    </source>
</evidence>
<sequence length="241" mass="27011">MEAKAFDIENLTPELQRRVNCFEANKTSYVDLQSELVEVTQENQRLLQKAAELEGQANRTDASWKRLAGMGGIDHAKVNEEIERAEKLRKEAKAMRATVEARASLERSLILQLAEVRNKFGNEHNSLNNAYWQAQLASMLARDGLREELMQIFALTRALSIRDLEVNDGLLRNCSGSREREEKKNELVWRAFGKEFEKLFGGAEKVAPPPALVTVPGSLSKEVAVNSPAALHKLKTLSAKP</sequence>
<reference evidence="2 3" key="1">
    <citation type="submission" date="2020-07" db="EMBL/GenBank/DDBJ databases">
        <title>Diversity of carbapenemase encoding genes among Pseudomonas putida group clinical isolates in a tertiary Brazilian hospital.</title>
        <authorList>
            <person name="Alberto-Lei F."/>
            <person name="Nodari C.S."/>
            <person name="Streling A.P."/>
            <person name="Paulino J.T."/>
            <person name="Bessa-Neto F.O."/>
            <person name="Cayo R."/>
            <person name="Gales A.C."/>
        </authorList>
    </citation>
    <scope>NUCLEOTIDE SEQUENCE [LARGE SCALE GENOMIC DNA]</scope>
    <source>
        <strain evidence="2 3">11213</strain>
    </source>
</reference>
<keyword evidence="1" id="KW-0175">Coiled coil</keyword>
<evidence type="ECO:0000313" key="2">
    <source>
        <dbReference type="EMBL" id="MBA6146870.1"/>
    </source>
</evidence>
<protein>
    <submittedName>
        <fullName evidence="2">Uncharacterized protein</fullName>
    </submittedName>
</protein>
<dbReference type="EMBL" id="JACGDA010000006">
    <property type="protein sequence ID" value="MBA6146870.1"/>
    <property type="molecule type" value="Genomic_DNA"/>
</dbReference>
<dbReference type="AlphaFoldDB" id="A0A7W2LTM3"/>
<name>A0A7W2LTM3_9PSED</name>
<dbReference type="RefSeq" id="WP_110679020.1">
    <property type="nucleotide sequence ID" value="NZ_JACGDA010000006.1"/>
</dbReference>
<proteinExistence type="predicted"/>
<accession>A0A7W2LTM3</accession>
<comment type="caution">
    <text evidence="2">The sequence shown here is derived from an EMBL/GenBank/DDBJ whole genome shotgun (WGS) entry which is preliminary data.</text>
</comment>
<feature type="coiled-coil region" evidence="1">
    <location>
        <begin position="29"/>
        <end position="102"/>
    </location>
</feature>